<name>A0A6V7RBK8_9STAP</name>
<evidence type="ECO:0000256" key="2">
    <source>
        <dbReference type="ARBA" id="ARBA00022840"/>
    </source>
</evidence>
<dbReference type="PROSITE" id="PS50893">
    <property type="entry name" value="ABC_TRANSPORTER_2"/>
    <property type="match status" value="1"/>
</dbReference>
<dbReference type="Pfam" id="PF00005">
    <property type="entry name" value="ABC_tran"/>
    <property type="match status" value="1"/>
</dbReference>
<protein>
    <submittedName>
        <fullName evidence="4">ABC transporter ATP-binding protein YtrB</fullName>
    </submittedName>
</protein>
<reference evidence="4 5" key="1">
    <citation type="submission" date="2020-07" db="EMBL/GenBank/DDBJ databases">
        <authorList>
            <person name="Criscuolo A."/>
        </authorList>
    </citation>
    <scope>NUCLEOTIDE SEQUENCE [LARGE SCALE GENOMIC DNA]</scope>
    <source>
        <strain evidence="4">CIP111649</strain>
    </source>
</reference>
<keyword evidence="1" id="KW-0547">Nucleotide-binding</keyword>
<dbReference type="InterPro" id="IPR027417">
    <property type="entry name" value="P-loop_NTPase"/>
</dbReference>
<feature type="domain" description="ABC transporter" evidence="3">
    <location>
        <begin position="3"/>
        <end position="229"/>
    </location>
</feature>
<evidence type="ECO:0000259" key="3">
    <source>
        <dbReference type="PROSITE" id="PS50893"/>
    </source>
</evidence>
<dbReference type="GO" id="GO:0005524">
    <property type="term" value="F:ATP binding"/>
    <property type="evidence" value="ECO:0007669"/>
    <property type="project" value="UniProtKB-KW"/>
</dbReference>
<dbReference type="InterPro" id="IPR003439">
    <property type="entry name" value="ABC_transporter-like_ATP-bd"/>
</dbReference>
<dbReference type="RefSeq" id="WP_185125200.1">
    <property type="nucleotide sequence ID" value="NZ_CAJEWD010000004.1"/>
</dbReference>
<proteinExistence type="predicted"/>
<dbReference type="AlphaFoldDB" id="A0A6V7RBK8"/>
<dbReference type="InterPro" id="IPR003593">
    <property type="entry name" value="AAA+_ATPase"/>
</dbReference>
<gene>
    <name evidence="4" type="primary">ytrB_1</name>
    <name evidence="4" type="ORF">JEODO184_00666</name>
</gene>
<dbReference type="Proteomes" id="UP000589351">
    <property type="component" value="Unassembled WGS sequence"/>
</dbReference>
<dbReference type="GO" id="GO:0016887">
    <property type="term" value="F:ATP hydrolysis activity"/>
    <property type="evidence" value="ECO:0007669"/>
    <property type="project" value="InterPro"/>
</dbReference>
<evidence type="ECO:0000313" key="4">
    <source>
        <dbReference type="EMBL" id="CAD2074265.1"/>
    </source>
</evidence>
<organism evidence="4 5">
    <name type="scientific">Jeotgalicoccus meleagridis</name>
    <dbReference type="NCBI Taxonomy" id="2759181"/>
    <lineage>
        <taxon>Bacteria</taxon>
        <taxon>Bacillati</taxon>
        <taxon>Bacillota</taxon>
        <taxon>Bacilli</taxon>
        <taxon>Bacillales</taxon>
        <taxon>Staphylococcaceae</taxon>
        <taxon>Jeotgalicoccus</taxon>
    </lineage>
</organism>
<accession>A0A6V7RBK8</accession>
<evidence type="ECO:0000313" key="5">
    <source>
        <dbReference type="Proteomes" id="UP000589351"/>
    </source>
</evidence>
<comment type="caution">
    <text evidence="4">The sequence shown here is derived from an EMBL/GenBank/DDBJ whole genome shotgun (WGS) entry which is preliminary data.</text>
</comment>
<dbReference type="EMBL" id="CAJEWD010000004">
    <property type="protein sequence ID" value="CAD2074265.1"/>
    <property type="molecule type" value="Genomic_DNA"/>
</dbReference>
<evidence type="ECO:0000256" key="1">
    <source>
        <dbReference type="ARBA" id="ARBA00022741"/>
    </source>
</evidence>
<dbReference type="SMART" id="SM00382">
    <property type="entry name" value="AAA"/>
    <property type="match status" value="1"/>
</dbReference>
<dbReference type="PANTHER" id="PTHR43158:SF5">
    <property type="entry name" value="ABC TRANSPORTER, ATP-BINDING PROTEIN"/>
    <property type="match status" value="1"/>
</dbReference>
<sequence>MNLNIDKVSVTIKNEEILSDINANFTPGKIYGLLGRNGAGKTTLISLIASYRKVDQGSITLDGKTIYENDEMMQHVNFIYNTKEASTETDQVKEYVESHAMFRNDFDQDYAYELLKKFKIDDSKSFNDLSQGQQAAVNATLGLASLSKVTIFDEVTNGMDAPTRELFYEEVLETEDRENRIIILSTHIISEMEHLFDEIIMIHEGKVLLQETTNELLEKGFTVAGKAEKVRDFTLNKNVIKVKFLGALQIDTVIGYLGPEELEFAEDQHLDISRLALQELFISLTNDENGRD</sequence>
<dbReference type="PANTHER" id="PTHR43158">
    <property type="entry name" value="SKFA PEPTIDE EXPORT ATP-BINDING PROTEIN SKFE"/>
    <property type="match status" value="1"/>
</dbReference>
<dbReference type="Gene3D" id="3.40.50.300">
    <property type="entry name" value="P-loop containing nucleotide triphosphate hydrolases"/>
    <property type="match status" value="1"/>
</dbReference>
<keyword evidence="2 4" id="KW-0067">ATP-binding</keyword>
<dbReference type="SUPFAM" id="SSF52540">
    <property type="entry name" value="P-loop containing nucleoside triphosphate hydrolases"/>
    <property type="match status" value="1"/>
</dbReference>
<keyword evidence="5" id="KW-1185">Reference proteome</keyword>